<keyword evidence="3" id="KW-1185">Reference proteome</keyword>
<dbReference type="PATRIC" id="fig|317.175.peg.566"/>
<feature type="transmembrane region" description="Helical" evidence="1">
    <location>
        <begin position="20"/>
        <end position="41"/>
    </location>
</feature>
<sequence length="95" mass="11181">MEIKFEQLNHEAIRHWHEQSLTIIIAIYVTCLQSITARVCAFNRGKFYLDPISGWPFDYYRHCNTQFHGQALLTRPIMPIIPATLILKLLDLRII</sequence>
<dbReference type="Proteomes" id="UP000028631">
    <property type="component" value="Unassembled WGS sequence"/>
</dbReference>
<protein>
    <submittedName>
        <fullName evidence="2">Uncharacterized protein</fullName>
    </submittedName>
</protein>
<keyword evidence="1" id="KW-1133">Transmembrane helix</keyword>
<gene>
    <name evidence="2" type="ORF">IV01_02700</name>
</gene>
<reference evidence="2 3" key="1">
    <citation type="submission" date="2014-07" db="EMBL/GenBank/DDBJ databases">
        <title>Draft Genome Sequences of Environmental Pseudomonas syringae strains.</title>
        <authorList>
            <person name="Baltrus D.A."/>
            <person name="Berge O."/>
            <person name="Morris C."/>
        </authorList>
    </citation>
    <scope>NUCLEOTIDE SEQUENCE [LARGE SCALE GENOMIC DNA]</scope>
    <source>
        <strain evidence="2 3">GAW0119</strain>
    </source>
</reference>
<proteinExistence type="predicted"/>
<comment type="caution">
    <text evidence="2">The sequence shown here is derived from an EMBL/GenBank/DDBJ whole genome shotgun (WGS) entry which is preliminary data.</text>
</comment>
<evidence type="ECO:0000313" key="2">
    <source>
        <dbReference type="EMBL" id="KFE57731.1"/>
    </source>
</evidence>
<accession>A0A085VQL8</accession>
<name>A0A085VQL8_PSESX</name>
<dbReference type="EMBL" id="JPQU01000016">
    <property type="protein sequence ID" value="KFE57731.1"/>
    <property type="molecule type" value="Genomic_DNA"/>
</dbReference>
<keyword evidence="1" id="KW-0472">Membrane</keyword>
<evidence type="ECO:0000313" key="3">
    <source>
        <dbReference type="Proteomes" id="UP000028631"/>
    </source>
</evidence>
<organism evidence="2 3">
    <name type="scientific">Pseudomonas syringae</name>
    <dbReference type="NCBI Taxonomy" id="317"/>
    <lineage>
        <taxon>Bacteria</taxon>
        <taxon>Pseudomonadati</taxon>
        <taxon>Pseudomonadota</taxon>
        <taxon>Gammaproteobacteria</taxon>
        <taxon>Pseudomonadales</taxon>
        <taxon>Pseudomonadaceae</taxon>
        <taxon>Pseudomonas</taxon>
    </lineage>
</organism>
<keyword evidence="1" id="KW-0812">Transmembrane</keyword>
<evidence type="ECO:0000256" key="1">
    <source>
        <dbReference type="SAM" id="Phobius"/>
    </source>
</evidence>
<dbReference type="AlphaFoldDB" id="A0A085VQL8"/>